<evidence type="ECO:0000256" key="1">
    <source>
        <dbReference type="SAM" id="MobiDB-lite"/>
    </source>
</evidence>
<dbReference type="InterPro" id="IPR055938">
    <property type="entry name" value="DUF7516"/>
</dbReference>
<feature type="domain" description="DUF7516" evidence="2">
    <location>
        <begin position="48"/>
        <end position="91"/>
    </location>
</feature>
<evidence type="ECO:0000313" key="4">
    <source>
        <dbReference type="WBParaSite" id="Pan_g22181.t1"/>
    </source>
</evidence>
<proteinExistence type="predicted"/>
<reference evidence="4" key="2">
    <citation type="submission" date="2020-10" db="UniProtKB">
        <authorList>
            <consortium name="WormBaseParasite"/>
        </authorList>
    </citation>
    <scope>IDENTIFICATION</scope>
</reference>
<keyword evidence="3" id="KW-1185">Reference proteome</keyword>
<protein>
    <recommendedName>
        <fullName evidence="2">DUF7516 domain-containing protein</fullName>
    </recommendedName>
</protein>
<organism evidence="3 4">
    <name type="scientific">Panagrellus redivivus</name>
    <name type="common">Microworm</name>
    <dbReference type="NCBI Taxonomy" id="6233"/>
    <lineage>
        <taxon>Eukaryota</taxon>
        <taxon>Metazoa</taxon>
        <taxon>Ecdysozoa</taxon>
        <taxon>Nematoda</taxon>
        <taxon>Chromadorea</taxon>
        <taxon>Rhabditida</taxon>
        <taxon>Tylenchina</taxon>
        <taxon>Panagrolaimomorpha</taxon>
        <taxon>Panagrolaimoidea</taxon>
        <taxon>Panagrolaimidae</taxon>
        <taxon>Panagrellus</taxon>
    </lineage>
</organism>
<evidence type="ECO:0000259" key="2">
    <source>
        <dbReference type="Pfam" id="PF24360"/>
    </source>
</evidence>
<accession>A0A7E4VKW1</accession>
<reference evidence="3" key="1">
    <citation type="journal article" date="2013" name="Genetics">
        <title>The draft genome and transcriptome of Panagrellus redivivus are shaped by the harsh demands of a free-living lifestyle.</title>
        <authorList>
            <person name="Srinivasan J."/>
            <person name="Dillman A.R."/>
            <person name="Macchietto M.G."/>
            <person name="Heikkinen L."/>
            <person name="Lakso M."/>
            <person name="Fracchia K.M."/>
            <person name="Antoshechkin I."/>
            <person name="Mortazavi A."/>
            <person name="Wong G."/>
            <person name="Sternberg P.W."/>
        </authorList>
    </citation>
    <scope>NUCLEOTIDE SEQUENCE [LARGE SCALE GENOMIC DNA]</scope>
    <source>
        <strain evidence="3">MT8872</strain>
    </source>
</reference>
<feature type="region of interest" description="Disordered" evidence="1">
    <location>
        <begin position="1"/>
        <end position="26"/>
    </location>
</feature>
<dbReference type="Pfam" id="PF24360">
    <property type="entry name" value="DUF7516"/>
    <property type="match status" value="1"/>
</dbReference>
<feature type="compositionally biased region" description="Low complexity" evidence="1">
    <location>
        <begin position="12"/>
        <end position="26"/>
    </location>
</feature>
<sequence length="260" mass="29269">MKHEAAPSTTNSMSSSPGIDTSSTPSSTSLEEAMLAFFQSCKLAKLTKEHPVMWKDVQQAYKAEKNANLDDKELERLFSTSNREAIISNIFPCLNLNDTSAGDQITLHPDFDWDGSVITKKVIEPQPEAPPKSYVAVAGDASFENTMLSPNLINFDVEDIAQRSICPVRKVIKFHSHDHLIKTRNQLNVNYEALVDKLKTIVEEHKKNETSRSEESLFDVKSDTKKDAYFESVQKFVKDVADVRADDKAFLSEQSQWFSC</sequence>
<dbReference type="WBParaSite" id="Pan_g22181.t1">
    <property type="protein sequence ID" value="Pan_g22181.t1"/>
    <property type="gene ID" value="Pan_g22181"/>
</dbReference>
<evidence type="ECO:0000313" key="3">
    <source>
        <dbReference type="Proteomes" id="UP000492821"/>
    </source>
</evidence>
<dbReference type="AlphaFoldDB" id="A0A7E4VKW1"/>
<dbReference type="Proteomes" id="UP000492821">
    <property type="component" value="Unassembled WGS sequence"/>
</dbReference>
<name>A0A7E4VKW1_PANRE</name>